<organism evidence="2 3">
    <name type="scientific">Hypholoma sublateritium (strain FD-334 SS-4)</name>
    <dbReference type="NCBI Taxonomy" id="945553"/>
    <lineage>
        <taxon>Eukaryota</taxon>
        <taxon>Fungi</taxon>
        <taxon>Dikarya</taxon>
        <taxon>Basidiomycota</taxon>
        <taxon>Agaricomycotina</taxon>
        <taxon>Agaricomycetes</taxon>
        <taxon>Agaricomycetidae</taxon>
        <taxon>Agaricales</taxon>
        <taxon>Agaricineae</taxon>
        <taxon>Strophariaceae</taxon>
        <taxon>Hypholoma</taxon>
    </lineage>
</organism>
<dbReference type="STRING" id="945553.A0A0D2PGQ9"/>
<evidence type="ECO:0000313" key="3">
    <source>
        <dbReference type="Proteomes" id="UP000054270"/>
    </source>
</evidence>
<dbReference type="AlphaFoldDB" id="A0A0D2PGQ9"/>
<dbReference type="OMA" id="DWTHDIS"/>
<reference evidence="3" key="1">
    <citation type="submission" date="2014-04" db="EMBL/GenBank/DDBJ databases">
        <title>Evolutionary Origins and Diversification of the Mycorrhizal Mutualists.</title>
        <authorList>
            <consortium name="DOE Joint Genome Institute"/>
            <consortium name="Mycorrhizal Genomics Consortium"/>
            <person name="Kohler A."/>
            <person name="Kuo A."/>
            <person name="Nagy L.G."/>
            <person name="Floudas D."/>
            <person name="Copeland A."/>
            <person name="Barry K.W."/>
            <person name="Cichocki N."/>
            <person name="Veneault-Fourrey C."/>
            <person name="LaButti K."/>
            <person name="Lindquist E.A."/>
            <person name="Lipzen A."/>
            <person name="Lundell T."/>
            <person name="Morin E."/>
            <person name="Murat C."/>
            <person name="Riley R."/>
            <person name="Ohm R."/>
            <person name="Sun H."/>
            <person name="Tunlid A."/>
            <person name="Henrissat B."/>
            <person name="Grigoriev I.V."/>
            <person name="Hibbett D.S."/>
            <person name="Martin F."/>
        </authorList>
    </citation>
    <scope>NUCLEOTIDE SEQUENCE [LARGE SCALE GENOMIC DNA]</scope>
    <source>
        <strain evidence="3">FD-334 SS-4</strain>
    </source>
</reference>
<dbReference type="Proteomes" id="UP000054270">
    <property type="component" value="Unassembled WGS sequence"/>
</dbReference>
<dbReference type="GO" id="GO:0005849">
    <property type="term" value="C:mRNA cleavage factor complex"/>
    <property type="evidence" value="ECO:0007669"/>
    <property type="project" value="TreeGrafter"/>
</dbReference>
<dbReference type="EMBL" id="KN817579">
    <property type="protein sequence ID" value="KJA19280.1"/>
    <property type="molecule type" value="Genomic_DNA"/>
</dbReference>
<dbReference type="GO" id="GO:0000993">
    <property type="term" value="F:RNA polymerase II complex binding"/>
    <property type="evidence" value="ECO:0007669"/>
    <property type="project" value="InterPro"/>
</dbReference>
<dbReference type="OrthoDB" id="2129491at2759"/>
<keyword evidence="3" id="KW-1185">Reference proteome</keyword>
<dbReference type="GO" id="GO:0006369">
    <property type="term" value="P:termination of RNA polymerase II transcription"/>
    <property type="evidence" value="ECO:0007669"/>
    <property type="project" value="InterPro"/>
</dbReference>
<dbReference type="GO" id="GO:0005737">
    <property type="term" value="C:cytoplasm"/>
    <property type="evidence" value="ECO:0007669"/>
    <property type="project" value="TreeGrafter"/>
</dbReference>
<feature type="domain" description="Pcf11 C-terminal" evidence="1">
    <location>
        <begin position="104"/>
        <end position="149"/>
    </location>
</feature>
<accession>A0A0D2PGQ9</accession>
<gene>
    <name evidence="2" type="ORF">HYPSUDRAFT_143879</name>
</gene>
<protein>
    <recommendedName>
        <fullName evidence="1">Pcf11 C-terminal domain-containing protein</fullName>
    </recommendedName>
</protein>
<feature type="non-terminal residue" evidence="2">
    <location>
        <position position="1"/>
    </location>
</feature>
<dbReference type="GO" id="GO:0031124">
    <property type="term" value="P:mRNA 3'-end processing"/>
    <property type="evidence" value="ECO:0007669"/>
    <property type="project" value="InterPro"/>
</dbReference>
<evidence type="ECO:0000313" key="2">
    <source>
        <dbReference type="EMBL" id="KJA19280.1"/>
    </source>
</evidence>
<evidence type="ECO:0000259" key="1">
    <source>
        <dbReference type="Pfam" id="PF21936"/>
    </source>
</evidence>
<proteinExistence type="predicted"/>
<dbReference type="Pfam" id="PF21936">
    <property type="entry name" value="Pcf11_C"/>
    <property type="match status" value="1"/>
</dbReference>
<dbReference type="GO" id="GO:0003729">
    <property type="term" value="F:mRNA binding"/>
    <property type="evidence" value="ECO:0007669"/>
    <property type="project" value="InterPro"/>
</dbReference>
<dbReference type="InterPro" id="IPR054127">
    <property type="entry name" value="Pcf11_C"/>
</dbReference>
<sequence length="182" mass="20530">IIELLYDRQGLQCRQCALRFADTQLGKKNQDSHLDMHFRQNRKASENLGRGHSRSWFVGLDDWIQDVSDDAKGKGLADPSGTRHPNVAAAAESAKRDADLQAQYVIVPRGDEAQTVSCPICKESLKSECLEDDEDWVWKNATKKDDRVLYSLSLIVNDLYLNALTDSPCNMLCGDGHFYERP</sequence>
<dbReference type="InterPro" id="IPR045154">
    <property type="entry name" value="PCF11-like"/>
</dbReference>
<dbReference type="PANTHER" id="PTHR15921">
    <property type="entry name" value="PRE-MRNA CLEAVAGE COMPLEX II"/>
    <property type="match status" value="1"/>
</dbReference>
<name>A0A0D2PGQ9_HYPSF</name>
<dbReference type="PANTHER" id="PTHR15921:SF3">
    <property type="entry name" value="PRE-MRNA CLEAVAGE COMPLEX 2 PROTEIN PCF11"/>
    <property type="match status" value="1"/>
</dbReference>